<dbReference type="PANTHER" id="PTHR43344">
    <property type="entry name" value="PHOSPHOSERINE PHOSPHATASE"/>
    <property type="match status" value="1"/>
</dbReference>
<evidence type="ECO:0000313" key="13">
    <source>
        <dbReference type="Proteomes" id="UP000019335"/>
    </source>
</evidence>
<dbReference type="GO" id="GO:0000287">
    <property type="term" value="F:magnesium ion binding"/>
    <property type="evidence" value="ECO:0007669"/>
    <property type="project" value="TreeGrafter"/>
</dbReference>
<name>W7U7M1_9STRA</name>
<evidence type="ECO:0000256" key="11">
    <source>
        <dbReference type="PIRSR" id="PIRSR604469-1"/>
    </source>
</evidence>
<comment type="similarity">
    <text evidence="3">Belongs to the HAD-like hydrolase superfamily. SerB family.</text>
</comment>
<dbReference type="Gene3D" id="3.40.50.1000">
    <property type="entry name" value="HAD superfamily/HAD-like"/>
    <property type="match status" value="1"/>
</dbReference>
<gene>
    <name evidence="12" type="primary">PSP</name>
    <name evidence="12" type="ORF">Naga_100494g2</name>
</gene>
<dbReference type="SUPFAM" id="SSF56784">
    <property type="entry name" value="HAD-like"/>
    <property type="match status" value="1"/>
</dbReference>
<keyword evidence="8" id="KW-0460">Magnesium</keyword>
<dbReference type="OrthoDB" id="27226at2759"/>
<dbReference type="Proteomes" id="UP000019335">
    <property type="component" value="Chromosome 4"/>
</dbReference>
<evidence type="ECO:0000256" key="4">
    <source>
        <dbReference type="ARBA" id="ARBA00012640"/>
    </source>
</evidence>
<comment type="caution">
    <text evidence="12">The sequence shown here is derived from an EMBL/GenBank/DDBJ whole genome shotgun (WGS) entry which is preliminary data.</text>
</comment>
<dbReference type="AlphaFoldDB" id="W7U7M1"/>
<evidence type="ECO:0000256" key="9">
    <source>
        <dbReference type="ARBA" id="ARBA00023299"/>
    </source>
</evidence>
<feature type="active site" description="Proton donor" evidence="11">
    <location>
        <position position="83"/>
    </location>
</feature>
<dbReference type="NCBIfam" id="TIGR01488">
    <property type="entry name" value="HAD-SF-IB"/>
    <property type="match status" value="1"/>
</dbReference>
<organism evidence="12 13">
    <name type="scientific">Nannochloropsis gaditana</name>
    <dbReference type="NCBI Taxonomy" id="72520"/>
    <lineage>
        <taxon>Eukaryota</taxon>
        <taxon>Sar</taxon>
        <taxon>Stramenopiles</taxon>
        <taxon>Ochrophyta</taxon>
        <taxon>Eustigmatophyceae</taxon>
        <taxon>Eustigmatales</taxon>
        <taxon>Monodopsidaceae</taxon>
        <taxon>Nannochloropsis</taxon>
    </lineage>
</organism>
<keyword evidence="5" id="KW-0028">Amino-acid biosynthesis</keyword>
<sequence length="306" mass="33131">MMRAGQAVGTLTKQAWQTTSGTSLKMTVSLAFIPAFNIHVGAFSRVRYSSRPVKAGFSTYQGLDPDRAKDVLKKAQVICFDVDSTVCAEEGIDVLAAFLGQGQAVADLTAKAMGGSVLFQDALKGRLDLIKPSRADIQNCLLRHPATLSPGVKEFVGRLQARGTAVYLVSGGFRLMIEPVADRLLVPRDRIYANTLLFAENGSYKDFDPNEPTSRDGGKAAVIKSLKEKHGYQDVLMVGDGATDMQARPPADAFIGYGGVVVRDPVLQGADWFVRSFQACAFNFGEYARTSILRNSGDFLKVEVHV</sequence>
<dbReference type="NCBIfam" id="TIGR00338">
    <property type="entry name" value="serB"/>
    <property type="match status" value="1"/>
</dbReference>
<dbReference type="GO" id="GO:0036424">
    <property type="term" value="F:L-phosphoserine phosphatase activity"/>
    <property type="evidence" value="ECO:0007669"/>
    <property type="project" value="InterPro"/>
</dbReference>
<keyword evidence="6" id="KW-0479">Metal-binding</keyword>
<feature type="active site" description="Nucleophile" evidence="11">
    <location>
        <position position="81"/>
    </location>
</feature>
<dbReference type="PANTHER" id="PTHR43344:SF2">
    <property type="entry name" value="PHOSPHOSERINE PHOSPHATASE"/>
    <property type="match status" value="1"/>
</dbReference>
<dbReference type="GO" id="GO:0005737">
    <property type="term" value="C:cytoplasm"/>
    <property type="evidence" value="ECO:0007669"/>
    <property type="project" value="TreeGrafter"/>
</dbReference>
<evidence type="ECO:0000256" key="10">
    <source>
        <dbReference type="ARBA" id="ARBA00031693"/>
    </source>
</evidence>
<dbReference type="Gene3D" id="1.10.150.210">
    <property type="entry name" value="Phosphoserine phosphatase, domain 2"/>
    <property type="match status" value="1"/>
</dbReference>
<dbReference type="InterPro" id="IPR023214">
    <property type="entry name" value="HAD_sf"/>
</dbReference>
<dbReference type="FunFam" id="3.40.50.1000:FF:000077">
    <property type="entry name" value="Phosphoserine phosphatase, chloroplastic"/>
    <property type="match status" value="1"/>
</dbReference>
<comment type="cofactor">
    <cofactor evidence="1">
        <name>Mg(2+)</name>
        <dbReference type="ChEBI" id="CHEBI:18420"/>
    </cofactor>
</comment>
<evidence type="ECO:0000313" key="12">
    <source>
        <dbReference type="EMBL" id="EWM28889.1"/>
    </source>
</evidence>
<evidence type="ECO:0000256" key="2">
    <source>
        <dbReference type="ARBA" id="ARBA00005135"/>
    </source>
</evidence>
<evidence type="ECO:0000256" key="6">
    <source>
        <dbReference type="ARBA" id="ARBA00022723"/>
    </source>
</evidence>
<evidence type="ECO:0000256" key="5">
    <source>
        <dbReference type="ARBA" id="ARBA00022605"/>
    </source>
</evidence>
<keyword evidence="7" id="KW-0378">Hydrolase</keyword>
<keyword evidence="13" id="KW-1185">Reference proteome</keyword>
<evidence type="ECO:0000256" key="3">
    <source>
        <dbReference type="ARBA" id="ARBA00009184"/>
    </source>
</evidence>
<dbReference type="EC" id="3.1.3.3" evidence="4"/>
<dbReference type="InterPro" id="IPR036412">
    <property type="entry name" value="HAD-like_sf"/>
</dbReference>
<comment type="pathway">
    <text evidence="2">Amino-acid biosynthesis; L-serine biosynthesis; L-serine from 3-phospho-D-glycerate: step 3/3.</text>
</comment>
<dbReference type="EMBL" id="AZIL01000262">
    <property type="protein sequence ID" value="EWM28889.1"/>
    <property type="molecule type" value="Genomic_DNA"/>
</dbReference>
<evidence type="ECO:0000256" key="8">
    <source>
        <dbReference type="ARBA" id="ARBA00022842"/>
    </source>
</evidence>
<accession>W7U7M1</accession>
<dbReference type="CDD" id="cd04309">
    <property type="entry name" value="HAD_PSP_eu"/>
    <property type="match status" value="1"/>
</dbReference>
<dbReference type="Pfam" id="PF00702">
    <property type="entry name" value="Hydrolase"/>
    <property type="match status" value="1"/>
</dbReference>
<keyword evidence="9" id="KW-0718">Serine biosynthesis</keyword>
<evidence type="ECO:0000256" key="7">
    <source>
        <dbReference type="ARBA" id="ARBA00022801"/>
    </source>
</evidence>
<evidence type="ECO:0000256" key="1">
    <source>
        <dbReference type="ARBA" id="ARBA00001946"/>
    </source>
</evidence>
<protein>
    <recommendedName>
        <fullName evidence="4">phosphoserine phosphatase</fullName>
        <ecNumber evidence="4">3.1.3.3</ecNumber>
    </recommendedName>
    <alternativeName>
        <fullName evidence="10">O-phosphoserine phosphohydrolase</fullName>
    </alternativeName>
</protein>
<dbReference type="UniPathway" id="UPA00135">
    <property type="reaction ID" value="UER00198"/>
</dbReference>
<dbReference type="GO" id="GO:0006564">
    <property type="term" value="P:L-serine biosynthetic process"/>
    <property type="evidence" value="ECO:0007669"/>
    <property type="project" value="UniProtKB-KW"/>
</dbReference>
<dbReference type="InterPro" id="IPR050582">
    <property type="entry name" value="HAD-like_SerB"/>
</dbReference>
<dbReference type="InterPro" id="IPR004469">
    <property type="entry name" value="PSP"/>
</dbReference>
<proteinExistence type="inferred from homology"/>
<reference evidence="12 13" key="1">
    <citation type="journal article" date="2014" name="Mol. Plant">
        <title>Chromosome Scale Genome Assembly and Transcriptome Profiling of Nannochloropsis gaditana in Nitrogen Depletion.</title>
        <authorList>
            <person name="Corteggiani Carpinelli E."/>
            <person name="Telatin A."/>
            <person name="Vitulo N."/>
            <person name="Forcato C."/>
            <person name="D'Angelo M."/>
            <person name="Schiavon R."/>
            <person name="Vezzi A."/>
            <person name="Giacometti G.M."/>
            <person name="Morosinotto T."/>
            <person name="Valle G."/>
        </authorList>
    </citation>
    <scope>NUCLEOTIDE SEQUENCE [LARGE SCALE GENOMIC DNA]</scope>
    <source>
        <strain evidence="12 13">B-31</strain>
    </source>
</reference>